<accession>A0A3B0UH58</accession>
<feature type="domain" description="HNH endonuclease 5" evidence="1">
    <location>
        <begin position="39"/>
        <end position="74"/>
    </location>
</feature>
<reference evidence="2" key="1">
    <citation type="submission" date="2018-06" db="EMBL/GenBank/DDBJ databases">
        <authorList>
            <person name="Zhirakovskaya E."/>
        </authorList>
    </citation>
    <scope>NUCLEOTIDE SEQUENCE</scope>
</reference>
<dbReference type="InterPro" id="IPR029471">
    <property type="entry name" value="HNH_5"/>
</dbReference>
<evidence type="ECO:0000313" key="2">
    <source>
        <dbReference type="EMBL" id="VAW23829.1"/>
    </source>
</evidence>
<dbReference type="Pfam" id="PF14279">
    <property type="entry name" value="HNH_5"/>
    <property type="match status" value="1"/>
</dbReference>
<name>A0A3B0UH58_9ZZZZ</name>
<dbReference type="EMBL" id="UOEO01000249">
    <property type="protein sequence ID" value="VAW23829.1"/>
    <property type="molecule type" value="Genomic_DNA"/>
</dbReference>
<sequence length="313" mass="35685">MLTDLKHAALLEISQELTRFEYEFRGMFRCPTCLGNYVLDSKQITEEHIIPKSIGGKVTTFLCKECNSKFGNKQTRWLSEWIELNKGDAPFHIDPKKQDAKITADGRTLNGSLRLAEDGAIEFNSDKNRSNPVDYEAFWTGPKHSEITVTFKTSVFANEGSLSVGFLTAAYGLWFKNFGYSFVLQSAMDIVRQQIMNPWQNLMSWNYLIETPLKEIKDPCIGLMRFGSDYFPIASIYDHLVILPSAKREHPQTSATNQIATKFMNFGEEIAARYQHRCVGPAMLICDGQDIIIPDLIPNPTIPPQYCRFDVWN</sequence>
<evidence type="ECO:0000259" key="1">
    <source>
        <dbReference type="Pfam" id="PF14279"/>
    </source>
</evidence>
<dbReference type="Gene3D" id="1.10.30.50">
    <property type="match status" value="1"/>
</dbReference>
<dbReference type="AlphaFoldDB" id="A0A3B0UH58"/>
<gene>
    <name evidence="2" type="ORF">MNBD_ALPHA12-1267</name>
</gene>
<proteinExistence type="predicted"/>
<organism evidence="2">
    <name type="scientific">hydrothermal vent metagenome</name>
    <dbReference type="NCBI Taxonomy" id="652676"/>
    <lineage>
        <taxon>unclassified sequences</taxon>
        <taxon>metagenomes</taxon>
        <taxon>ecological metagenomes</taxon>
    </lineage>
</organism>
<protein>
    <recommendedName>
        <fullName evidence="1">HNH endonuclease 5 domain-containing protein</fullName>
    </recommendedName>
</protein>